<evidence type="ECO:0000256" key="8">
    <source>
        <dbReference type="ARBA" id="ARBA00038436"/>
    </source>
</evidence>
<dbReference type="GO" id="GO:0015740">
    <property type="term" value="P:C4-dicarboxylate transport"/>
    <property type="evidence" value="ECO:0007669"/>
    <property type="project" value="TreeGrafter"/>
</dbReference>
<keyword evidence="4" id="KW-0997">Cell inner membrane</keyword>
<proteinExistence type="inferred from homology"/>
<evidence type="ECO:0000313" key="12">
    <source>
        <dbReference type="Proteomes" id="UP000242310"/>
    </source>
</evidence>
<dbReference type="PANTHER" id="PTHR35011:SF11">
    <property type="entry name" value="TRAP TRANSPORTER SMALL PERMEASE PROTEIN"/>
    <property type="match status" value="1"/>
</dbReference>
<comment type="similarity">
    <text evidence="8">Belongs to the TRAP transporter small permease family.</text>
</comment>
<keyword evidence="7 9" id="KW-0472">Membrane</keyword>
<dbReference type="InterPro" id="IPR007387">
    <property type="entry name" value="TRAP_DctQ"/>
</dbReference>
<feature type="domain" description="Tripartite ATP-independent periplasmic transporters DctQ component" evidence="10">
    <location>
        <begin position="23"/>
        <end position="154"/>
    </location>
</feature>
<evidence type="ECO:0000256" key="7">
    <source>
        <dbReference type="ARBA" id="ARBA00023136"/>
    </source>
</evidence>
<organism evidence="11 12">
    <name type="scientific">Salsuginibacillus halophilus</name>
    <dbReference type="NCBI Taxonomy" id="517424"/>
    <lineage>
        <taxon>Bacteria</taxon>
        <taxon>Bacillati</taxon>
        <taxon>Bacillota</taxon>
        <taxon>Bacilli</taxon>
        <taxon>Bacillales</taxon>
        <taxon>Bacillaceae</taxon>
        <taxon>Salsuginibacillus</taxon>
    </lineage>
</organism>
<feature type="transmembrane region" description="Helical" evidence="9">
    <location>
        <begin position="47"/>
        <end position="65"/>
    </location>
</feature>
<dbReference type="Proteomes" id="UP000242310">
    <property type="component" value="Unassembled WGS sequence"/>
</dbReference>
<dbReference type="InterPro" id="IPR055348">
    <property type="entry name" value="DctQ"/>
</dbReference>
<reference evidence="11 12" key="1">
    <citation type="submission" date="2018-03" db="EMBL/GenBank/DDBJ databases">
        <title>Genomic Encyclopedia of Type Strains, Phase III (KMG-III): the genomes of soil and plant-associated and newly described type strains.</title>
        <authorList>
            <person name="Whitman W."/>
        </authorList>
    </citation>
    <scope>NUCLEOTIDE SEQUENCE [LARGE SCALE GENOMIC DNA]</scope>
    <source>
        <strain evidence="11 12">CGMCC 1.07653</strain>
    </source>
</reference>
<keyword evidence="3" id="KW-1003">Cell membrane</keyword>
<evidence type="ECO:0000256" key="9">
    <source>
        <dbReference type="SAM" id="Phobius"/>
    </source>
</evidence>
<evidence type="ECO:0000256" key="5">
    <source>
        <dbReference type="ARBA" id="ARBA00022692"/>
    </source>
</evidence>
<dbReference type="Pfam" id="PF04290">
    <property type="entry name" value="DctQ"/>
    <property type="match status" value="1"/>
</dbReference>
<keyword evidence="12" id="KW-1185">Reference proteome</keyword>
<dbReference type="GO" id="GO:0005886">
    <property type="term" value="C:plasma membrane"/>
    <property type="evidence" value="ECO:0007669"/>
    <property type="project" value="UniProtKB-SubCell"/>
</dbReference>
<feature type="transmembrane region" description="Helical" evidence="9">
    <location>
        <begin position="14"/>
        <end position="32"/>
    </location>
</feature>
<gene>
    <name evidence="11" type="ORF">B0H94_105143</name>
</gene>
<dbReference type="AlphaFoldDB" id="A0A2P8HLD5"/>
<comment type="subcellular location">
    <subcellularLocation>
        <location evidence="1">Cell inner membrane</location>
        <topology evidence="1">Multi-pass membrane protein</topology>
    </subcellularLocation>
</comment>
<feature type="transmembrane region" description="Helical" evidence="9">
    <location>
        <begin position="125"/>
        <end position="146"/>
    </location>
</feature>
<comment type="caution">
    <text evidence="11">The sequence shown here is derived from an EMBL/GenBank/DDBJ whole genome shotgun (WGS) entry which is preliminary data.</text>
</comment>
<evidence type="ECO:0000256" key="4">
    <source>
        <dbReference type="ARBA" id="ARBA00022519"/>
    </source>
</evidence>
<accession>A0A2P8HLD5</accession>
<protein>
    <submittedName>
        <fullName evidence="11">TRAP-type C4-dicarboxylate transport system permease small subunit</fullName>
    </submittedName>
</protein>
<dbReference type="RefSeq" id="WP_106588312.1">
    <property type="nucleotide sequence ID" value="NZ_PYAV01000005.1"/>
</dbReference>
<feature type="transmembrane region" description="Helical" evidence="9">
    <location>
        <begin position="86"/>
        <end position="105"/>
    </location>
</feature>
<dbReference type="EMBL" id="PYAV01000005">
    <property type="protein sequence ID" value="PSL46990.1"/>
    <property type="molecule type" value="Genomic_DNA"/>
</dbReference>
<evidence type="ECO:0000256" key="1">
    <source>
        <dbReference type="ARBA" id="ARBA00004429"/>
    </source>
</evidence>
<evidence type="ECO:0000256" key="3">
    <source>
        <dbReference type="ARBA" id="ARBA00022475"/>
    </source>
</evidence>
<evidence type="ECO:0000256" key="6">
    <source>
        <dbReference type="ARBA" id="ARBA00022989"/>
    </source>
</evidence>
<dbReference type="GO" id="GO:0022857">
    <property type="term" value="F:transmembrane transporter activity"/>
    <property type="evidence" value="ECO:0007669"/>
    <property type="project" value="TreeGrafter"/>
</dbReference>
<name>A0A2P8HLD5_9BACI</name>
<evidence type="ECO:0000256" key="2">
    <source>
        <dbReference type="ARBA" id="ARBA00022448"/>
    </source>
</evidence>
<keyword evidence="6 9" id="KW-1133">Transmembrane helix</keyword>
<evidence type="ECO:0000259" key="10">
    <source>
        <dbReference type="Pfam" id="PF04290"/>
    </source>
</evidence>
<sequence>MSIYKLLDRRLEEIILVITMVVMVVLIFYQVLSRYVLSNSLSWTEEMARYVHVWQVWIGASFAVRMDKHIKVEMVKDLLPPMYRRIVELIALLLWFFLAVVLAYIGTVVVLDMIGSGQTSPAMRIPMWIGYAAVPVGGILMSLRLVQQIVKHFKKPAEEAS</sequence>
<evidence type="ECO:0000313" key="11">
    <source>
        <dbReference type="EMBL" id="PSL46990.1"/>
    </source>
</evidence>
<dbReference type="OrthoDB" id="9815614at2"/>
<keyword evidence="2" id="KW-0813">Transport</keyword>
<keyword evidence="5 9" id="KW-0812">Transmembrane</keyword>
<dbReference type="PANTHER" id="PTHR35011">
    <property type="entry name" value="2,3-DIKETO-L-GULONATE TRAP TRANSPORTER SMALL PERMEASE PROTEIN YIAM"/>
    <property type="match status" value="1"/>
</dbReference>